<dbReference type="AlphaFoldDB" id="M4NPL3"/>
<dbReference type="eggNOG" id="ENOG5032TED">
    <property type="taxonomic scope" value="Bacteria"/>
</dbReference>
<sequence length="207" mass="23040">MQTGFRVHNGTEIEQIEPARIVELARLYELDLLAPGRYSSLFIVNLYLLDKVSGVDPHQVISEIKHLEGLGPSLQTKEATEFKGSVLKGLWHKHFLPILPSTFAHNIINHFGKNGLEKLVNNVFDSAQSDVVTSEMVRELSRRVVEESIVDRGSAGKLTGEWIIFAKENGQNYYLSISPHASGDENIAANLKGGCSHEFPFIAKYVP</sequence>
<evidence type="ECO:0000313" key="2">
    <source>
        <dbReference type="Proteomes" id="UP000011859"/>
    </source>
</evidence>
<dbReference type="HOGENOM" id="CLU_112905_0_0_6"/>
<protein>
    <submittedName>
        <fullName evidence="1">Uncharacterized protein</fullName>
    </submittedName>
</protein>
<name>M4NPL3_9GAMM</name>
<organism evidence="1 2">
    <name type="scientific">Rhodanobacter denitrificans</name>
    <dbReference type="NCBI Taxonomy" id="666685"/>
    <lineage>
        <taxon>Bacteria</taxon>
        <taxon>Pseudomonadati</taxon>
        <taxon>Pseudomonadota</taxon>
        <taxon>Gammaproteobacteria</taxon>
        <taxon>Lysobacterales</taxon>
        <taxon>Rhodanobacteraceae</taxon>
        <taxon>Rhodanobacter</taxon>
    </lineage>
</organism>
<dbReference type="GeneID" id="72427206"/>
<accession>M4NPL3</accession>
<proteinExistence type="predicted"/>
<dbReference type="KEGG" id="rhd:R2APBS1_2497"/>
<dbReference type="RefSeq" id="WP_015448131.1">
    <property type="nucleotide sequence ID" value="NC_020541.1"/>
</dbReference>
<keyword evidence="2" id="KW-1185">Reference proteome</keyword>
<evidence type="ECO:0000313" key="1">
    <source>
        <dbReference type="EMBL" id="AGG89586.1"/>
    </source>
</evidence>
<dbReference type="OrthoDB" id="8778623at2"/>
<dbReference type="EMBL" id="CP003470">
    <property type="protein sequence ID" value="AGG89586.1"/>
    <property type="molecule type" value="Genomic_DNA"/>
</dbReference>
<reference evidence="1 2" key="1">
    <citation type="submission" date="2012-04" db="EMBL/GenBank/DDBJ databases">
        <title>Complete genome of Rhodanobacter sp. 2APBS1.</title>
        <authorList>
            <consortium name="US DOE Joint Genome Institute"/>
            <person name="Huntemann M."/>
            <person name="Wei C.-L."/>
            <person name="Han J."/>
            <person name="Detter J.C."/>
            <person name="Han C."/>
            <person name="Tapia R."/>
            <person name="Munk A.C.C."/>
            <person name="Chen A."/>
            <person name="Krypides N."/>
            <person name="Mavromatis K."/>
            <person name="Markowitz V."/>
            <person name="Szeto E."/>
            <person name="Ivanova N."/>
            <person name="Mikhailova N."/>
            <person name="Ovchinnikova G."/>
            <person name="Pagani I."/>
            <person name="Pati A."/>
            <person name="Goodwin L."/>
            <person name="Peters L."/>
            <person name="Pitluck S."/>
            <person name="Woyke T."/>
            <person name="Prakash O."/>
            <person name="Elkins J."/>
            <person name="Brown S."/>
            <person name="Palumbo A."/>
            <person name="Hemme C."/>
            <person name="Zhou J."/>
            <person name="Watson D."/>
            <person name="Jardine P."/>
            <person name="Kostka J."/>
            <person name="Green S."/>
        </authorList>
    </citation>
    <scope>NUCLEOTIDE SEQUENCE [LARGE SCALE GENOMIC DNA]</scope>
    <source>
        <strain evidence="1 2">2APBS1</strain>
    </source>
</reference>
<gene>
    <name evidence="1" type="ORF">R2APBS1_2497</name>
</gene>
<dbReference type="Proteomes" id="UP000011859">
    <property type="component" value="Chromosome"/>
</dbReference>